<dbReference type="InterPro" id="IPR014729">
    <property type="entry name" value="Rossmann-like_a/b/a_fold"/>
</dbReference>
<evidence type="ECO:0000256" key="6">
    <source>
        <dbReference type="ARBA" id="ARBA00023146"/>
    </source>
</evidence>
<dbReference type="InterPro" id="IPR013155">
    <property type="entry name" value="M/V/L/I-tRNA-synth_anticd-bd"/>
</dbReference>
<keyword evidence="4" id="KW-0067">ATP-binding</keyword>
<dbReference type="SUPFAM" id="SSF52374">
    <property type="entry name" value="Nucleotidylyl transferase"/>
    <property type="match status" value="1"/>
</dbReference>
<dbReference type="Pfam" id="PF00133">
    <property type="entry name" value="tRNA-synt_1"/>
    <property type="match status" value="1"/>
</dbReference>
<dbReference type="CDD" id="cd00817">
    <property type="entry name" value="ValRS_core"/>
    <property type="match status" value="1"/>
</dbReference>
<dbReference type="GO" id="GO:0005524">
    <property type="term" value="F:ATP binding"/>
    <property type="evidence" value="ECO:0007669"/>
    <property type="project" value="UniProtKB-KW"/>
</dbReference>
<dbReference type="InterPro" id="IPR009080">
    <property type="entry name" value="tRNAsynth_Ia_anticodon-bd"/>
</dbReference>
<dbReference type="AlphaFoldDB" id="A0A2G9YUY0"/>
<evidence type="ECO:0000256" key="5">
    <source>
        <dbReference type="ARBA" id="ARBA00022917"/>
    </source>
</evidence>
<sequence length="761" mass="87910">MPDFLIKKKQPKITKKSDPTPTSKFKKCAIIILMEIPTTYNPKEVEDKIYNLWQKSGFFNPDKLPARTRHNFADVGGSIAGGPGKRKKSFSIIMPPTNANGSLHAGHGLVLTIEDIMVRYKRMQGFKALWLPGLDHAGFETQVVYEKKLDKEGRSRFGMNPNDLYKEILDFTMSNKSNIENQARKIGSSCDWSREKFTLDPEIIKTVYGTFKKLYDDGLVYRGRKIINWCPKHRTSLSNLETIDAEQTDKLYYLQYGPFTIATSRPETKFGDKYIVMHPKDKRYENYKEGQKIELEWLNGKVIATVIKDDVIDMSFGTGVMTITPWHDAVDFGIAERHGLKEKEQIIDFQGRLLPIAGEFSGMKILEARPLIVEKLKSKGLLVKIEENYKHTVKTCYKCNSLIEPQIKDQWFIKMKPLAEPAIKAIQNNKIKFIPEHYKKISLHWLKNIMDWNISRQIVWGIPIPAKICDKCQKGIADIKDEVKNCPDCKCPVTKETDTFDTWFSSGQWPFASLKYPDSKDYKAYYPTDVMETAGEIIFFWVTRMIMLGLYVTKKIPFKNVYLHGLVLDAQGKKMSKSKGNVINPLELTEKYGTDAFRMGMIMGNTPGTSLALDENRIRGYRNFSNKIWNASRFVLMNLEGFNQNSKPTLKPKDEKTLKNLNKTAKEITKLMNSFKFYGAAEKIYHYFWHTFADKIIEESKNKLSGKERKATQFVLFNVLLTSLKLLHPFMPFITEDIFQKLPVKNTKKRKKCLMVENWPK</sequence>
<dbReference type="InterPro" id="IPR002300">
    <property type="entry name" value="aa-tRNA-synth_Ia"/>
</dbReference>
<dbReference type="CDD" id="cd07962">
    <property type="entry name" value="Anticodon_Ia_Val"/>
    <property type="match status" value="1"/>
</dbReference>
<reference evidence="12 13" key="1">
    <citation type="submission" date="2017-09" db="EMBL/GenBank/DDBJ databases">
        <title>Depth-based differentiation of microbial function through sediment-hosted aquifers and enrichment of novel symbionts in the deep terrestrial subsurface.</title>
        <authorList>
            <person name="Probst A.J."/>
            <person name="Ladd B."/>
            <person name="Jarett J.K."/>
            <person name="Geller-Mcgrath D.E."/>
            <person name="Sieber C.M."/>
            <person name="Emerson J.B."/>
            <person name="Anantharaman K."/>
            <person name="Thomas B.C."/>
            <person name="Malmstrom R."/>
            <person name="Stieglmeier M."/>
            <person name="Klingl A."/>
            <person name="Woyke T."/>
            <person name="Ryan C.M."/>
            <person name="Banfield J.F."/>
        </authorList>
    </citation>
    <scope>NUCLEOTIDE SEQUENCE [LARGE SCALE GENOMIC DNA]</scope>
    <source>
        <strain evidence="12">CG23_combo_of_CG06-09_8_20_14_all_39_17</strain>
    </source>
</reference>
<keyword evidence="5" id="KW-0648">Protein biosynthesis</keyword>
<keyword evidence="2 12" id="KW-0436">Ligase</keyword>
<dbReference type="Proteomes" id="UP000229976">
    <property type="component" value="Unassembled WGS sequence"/>
</dbReference>
<dbReference type="InterPro" id="IPR033705">
    <property type="entry name" value="Anticodon_Ia_Val"/>
</dbReference>
<dbReference type="Pfam" id="PF08264">
    <property type="entry name" value="Anticodon_1"/>
    <property type="match status" value="1"/>
</dbReference>
<feature type="domain" description="Aminoacyl-tRNA synthetase class Ia" evidence="10">
    <location>
        <begin position="85"/>
        <end position="605"/>
    </location>
</feature>
<comment type="catalytic activity">
    <reaction evidence="7">
        <text>tRNA(Val) + L-valine + ATP = L-valyl-tRNA(Val) + AMP + diphosphate</text>
        <dbReference type="Rhea" id="RHEA:10704"/>
        <dbReference type="Rhea" id="RHEA-COMP:9672"/>
        <dbReference type="Rhea" id="RHEA-COMP:9708"/>
        <dbReference type="ChEBI" id="CHEBI:30616"/>
        <dbReference type="ChEBI" id="CHEBI:33019"/>
        <dbReference type="ChEBI" id="CHEBI:57762"/>
        <dbReference type="ChEBI" id="CHEBI:78442"/>
        <dbReference type="ChEBI" id="CHEBI:78537"/>
        <dbReference type="ChEBI" id="CHEBI:456215"/>
        <dbReference type="EC" id="6.1.1.9"/>
    </reaction>
</comment>
<evidence type="ECO:0000256" key="9">
    <source>
        <dbReference type="SAM" id="MobiDB-lite"/>
    </source>
</evidence>
<dbReference type="PANTHER" id="PTHR11946">
    <property type="entry name" value="VALYL-TRNA SYNTHETASES"/>
    <property type="match status" value="1"/>
</dbReference>
<evidence type="ECO:0000313" key="12">
    <source>
        <dbReference type="EMBL" id="PIP22992.1"/>
    </source>
</evidence>
<dbReference type="PRINTS" id="PR00986">
    <property type="entry name" value="TRNASYNTHVAL"/>
</dbReference>
<name>A0A2G9YUY0_9BACT</name>
<dbReference type="PANTHER" id="PTHR11946:SF93">
    <property type="entry name" value="VALINE--TRNA LIGASE, CHLOROPLASTIC_MITOCHONDRIAL 2"/>
    <property type="match status" value="1"/>
</dbReference>
<comment type="caution">
    <text evidence="12">The sequence shown here is derived from an EMBL/GenBank/DDBJ whole genome shotgun (WGS) entry which is preliminary data.</text>
</comment>
<dbReference type="SUPFAM" id="SSF50677">
    <property type="entry name" value="ValRS/IleRS/LeuRS editing domain"/>
    <property type="match status" value="1"/>
</dbReference>
<dbReference type="NCBIfam" id="NF004349">
    <property type="entry name" value="PRK05729.1"/>
    <property type="match status" value="1"/>
</dbReference>
<dbReference type="InterPro" id="IPR009008">
    <property type="entry name" value="Val/Leu/Ile-tRNA-synth_edit"/>
</dbReference>
<proteinExistence type="predicted"/>
<protein>
    <recommendedName>
        <fullName evidence="1 8">Valine--tRNA ligase</fullName>
        <ecNumber evidence="1 8">6.1.1.9</ecNumber>
    </recommendedName>
</protein>
<feature type="domain" description="Methionyl/Valyl/Leucyl/Isoleucyl-tRNA synthetase anticodon-binding" evidence="11">
    <location>
        <begin position="655"/>
        <end position="761"/>
    </location>
</feature>
<dbReference type="EC" id="6.1.1.9" evidence="1 8"/>
<keyword evidence="3" id="KW-0547">Nucleotide-binding</keyword>
<evidence type="ECO:0000259" key="10">
    <source>
        <dbReference type="Pfam" id="PF00133"/>
    </source>
</evidence>
<evidence type="ECO:0000256" key="2">
    <source>
        <dbReference type="ARBA" id="ARBA00022598"/>
    </source>
</evidence>
<evidence type="ECO:0000259" key="11">
    <source>
        <dbReference type="Pfam" id="PF08264"/>
    </source>
</evidence>
<evidence type="ECO:0000256" key="1">
    <source>
        <dbReference type="ARBA" id="ARBA00013169"/>
    </source>
</evidence>
<gene>
    <name evidence="12" type="ORF">COX37_00950</name>
</gene>
<dbReference type="EMBL" id="PCRO01000013">
    <property type="protein sequence ID" value="PIP22992.1"/>
    <property type="molecule type" value="Genomic_DNA"/>
</dbReference>
<evidence type="ECO:0000313" key="13">
    <source>
        <dbReference type="Proteomes" id="UP000229976"/>
    </source>
</evidence>
<dbReference type="Gene3D" id="1.10.730.10">
    <property type="entry name" value="Isoleucyl-tRNA Synthetase, Domain 1"/>
    <property type="match status" value="1"/>
</dbReference>
<dbReference type="GO" id="GO:0005829">
    <property type="term" value="C:cytosol"/>
    <property type="evidence" value="ECO:0007669"/>
    <property type="project" value="TreeGrafter"/>
</dbReference>
<dbReference type="SUPFAM" id="SSF47323">
    <property type="entry name" value="Anticodon-binding domain of a subclass of class I aminoacyl-tRNA synthetases"/>
    <property type="match status" value="1"/>
</dbReference>
<dbReference type="GO" id="GO:0004832">
    <property type="term" value="F:valine-tRNA ligase activity"/>
    <property type="evidence" value="ECO:0007669"/>
    <property type="project" value="UniProtKB-UniRule"/>
</dbReference>
<evidence type="ECO:0000256" key="3">
    <source>
        <dbReference type="ARBA" id="ARBA00022741"/>
    </source>
</evidence>
<organism evidence="12 13">
    <name type="scientific">Candidatus Nealsonbacteria bacterium CG23_combo_of_CG06-09_8_20_14_all_39_17</name>
    <dbReference type="NCBI Taxonomy" id="1974722"/>
    <lineage>
        <taxon>Bacteria</taxon>
        <taxon>Candidatus Nealsoniibacteriota</taxon>
    </lineage>
</organism>
<dbReference type="NCBIfam" id="TIGR00422">
    <property type="entry name" value="valS"/>
    <property type="match status" value="1"/>
</dbReference>
<dbReference type="InterPro" id="IPR002303">
    <property type="entry name" value="Valyl-tRNA_ligase"/>
</dbReference>
<dbReference type="GO" id="GO:0002161">
    <property type="term" value="F:aminoacyl-tRNA deacylase activity"/>
    <property type="evidence" value="ECO:0007669"/>
    <property type="project" value="InterPro"/>
</dbReference>
<evidence type="ECO:0000256" key="4">
    <source>
        <dbReference type="ARBA" id="ARBA00022840"/>
    </source>
</evidence>
<feature type="region of interest" description="Disordered" evidence="9">
    <location>
        <begin position="1"/>
        <end position="22"/>
    </location>
</feature>
<evidence type="ECO:0000256" key="7">
    <source>
        <dbReference type="ARBA" id="ARBA00047552"/>
    </source>
</evidence>
<evidence type="ECO:0000256" key="8">
    <source>
        <dbReference type="NCBIfam" id="TIGR00422"/>
    </source>
</evidence>
<keyword evidence="6" id="KW-0030">Aminoacyl-tRNA synthetase</keyword>
<dbReference type="GO" id="GO:0006438">
    <property type="term" value="P:valyl-tRNA aminoacylation"/>
    <property type="evidence" value="ECO:0007669"/>
    <property type="project" value="UniProtKB-UniRule"/>
</dbReference>
<accession>A0A2G9YUY0</accession>
<dbReference type="Gene3D" id="3.40.50.620">
    <property type="entry name" value="HUPs"/>
    <property type="match status" value="2"/>
</dbReference>